<keyword evidence="3" id="KW-1185">Reference proteome</keyword>
<name>A0A7D9JCB5_PARCT</name>
<protein>
    <submittedName>
        <fullName evidence="2">Uncharacterized protein</fullName>
    </submittedName>
</protein>
<evidence type="ECO:0000256" key="1">
    <source>
        <dbReference type="SAM" id="MobiDB-lite"/>
    </source>
</evidence>
<accession>A0A7D9JCB5</accession>
<comment type="caution">
    <text evidence="2">The sequence shown here is derived from an EMBL/GenBank/DDBJ whole genome shotgun (WGS) entry which is preliminary data.</text>
</comment>
<sequence length="111" mass="12458">MQENAIYLNARKKAPCGNYFVVVVKCLPDLSVEIADKARGPCKVANEAVFNHDLRATLQENEEEAEDTETDDGSEADDDDDEHEIQLEDGKNERNCCKESDIRNDINLTPT</sequence>
<dbReference type="Proteomes" id="UP001152795">
    <property type="component" value="Unassembled WGS sequence"/>
</dbReference>
<feature type="region of interest" description="Disordered" evidence="1">
    <location>
        <begin position="56"/>
        <end position="95"/>
    </location>
</feature>
<evidence type="ECO:0000313" key="2">
    <source>
        <dbReference type="EMBL" id="CAB4026885.1"/>
    </source>
</evidence>
<feature type="compositionally biased region" description="Basic and acidic residues" evidence="1">
    <location>
        <begin position="84"/>
        <end position="95"/>
    </location>
</feature>
<evidence type="ECO:0000313" key="3">
    <source>
        <dbReference type="Proteomes" id="UP001152795"/>
    </source>
</evidence>
<gene>
    <name evidence="2" type="ORF">PACLA_8A024824</name>
</gene>
<dbReference type="EMBL" id="CACRXK020014468">
    <property type="protein sequence ID" value="CAB4026885.1"/>
    <property type="molecule type" value="Genomic_DNA"/>
</dbReference>
<feature type="compositionally biased region" description="Acidic residues" evidence="1">
    <location>
        <begin position="60"/>
        <end position="83"/>
    </location>
</feature>
<organism evidence="2 3">
    <name type="scientific">Paramuricea clavata</name>
    <name type="common">Red gorgonian</name>
    <name type="synonym">Violescent sea-whip</name>
    <dbReference type="NCBI Taxonomy" id="317549"/>
    <lineage>
        <taxon>Eukaryota</taxon>
        <taxon>Metazoa</taxon>
        <taxon>Cnidaria</taxon>
        <taxon>Anthozoa</taxon>
        <taxon>Octocorallia</taxon>
        <taxon>Malacalcyonacea</taxon>
        <taxon>Plexauridae</taxon>
        <taxon>Paramuricea</taxon>
    </lineage>
</organism>
<dbReference type="AlphaFoldDB" id="A0A7D9JCB5"/>
<reference evidence="2" key="1">
    <citation type="submission" date="2020-04" db="EMBL/GenBank/DDBJ databases">
        <authorList>
            <person name="Alioto T."/>
            <person name="Alioto T."/>
            <person name="Gomez Garrido J."/>
        </authorList>
    </citation>
    <scope>NUCLEOTIDE SEQUENCE</scope>
    <source>
        <strain evidence="2">A484AB</strain>
    </source>
</reference>
<proteinExistence type="predicted"/>